<comment type="caution">
    <text evidence="1">The sequence shown here is derived from an EMBL/GenBank/DDBJ whole genome shotgun (WGS) entry which is preliminary data.</text>
</comment>
<organism evidence="1">
    <name type="scientific">marine sediment metagenome</name>
    <dbReference type="NCBI Taxonomy" id="412755"/>
    <lineage>
        <taxon>unclassified sequences</taxon>
        <taxon>metagenomes</taxon>
        <taxon>ecological metagenomes</taxon>
    </lineage>
</organism>
<dbReference type="EMBL" id="BARU01011671">
    <property type="protein sequence ID" value="GAH32304.1"/>
    <property type="molecule type" value="Genomic_DNA"/>
</dbReference>
<gene>
    <name evidence="1" type="ORF">S03H2_21831</name>
</gene>
<feature type="non-terminal residue" evidence="1">
    <location>
        <position position="1"/>
    </location>
</feature>
<name>X1FSF8_9ZZZZ</name>
<sequence length="112" mass="12536">KVLDLPGPGEDEEFVRRVLDYGKDPNNRLLRALLDAEKLEIPDYEAFAQFMATFLFTCGNCMLVCWPELEDRKENYRLLMTSGRVVKGDKGPVVVRDSGLNAPTVTARTSAA</sequence>
<proteinExistence type="predicted"/>
<reference evidence="1" key="1">
    <citation type="journal article" date="2014" name="Front. Microbiol.">
        <title>High frequency of phylogenetically diverse reductive dehalogenase-homologous genes in deep subseafloor sedimentary metagenomes.</title>
        <authorList>
            <person name="Kawai M."/>
            <person name="Futagami T."/>
            <person name="Toyoda A."/>
            <person name="Takaki Y."/>
            <person name="Nishi S."/>
            <person name="Hori S."/>
            <person name="Arai W."/>
            <person name="Tsubouchi T."/>
            <person name="Morono Y."/>
            <person name="Uchiyama I."/>
            <person name="Ito T."/>
            <person name="Fujiyama A."/>
            <person name="Inagaki F."/>
            <person name="Takami H."/>
        </authorList>
    </citation>
    <scope>NUCLEOTIDE SEQUENCE</scope>
    <source>
        <strain evidence="1">Expedition CK06-06</strain>
    </source>
</reference>
<protein>
    <submittedName>
        <fullName evidence="1">Uncharacterized protein</fullName>
    </submittedName>
</protein>
<evidence type="ECO:0000313" key="1">
    <source>
        <dbReference type="EMBL" id="GAH32304.1"/>
    </source>
</evidence>
<dbReference type="AlphaFoldDB" id="X1FSF8"/>
<accession>X1FSF8</accession>